<evidence type="ECO:0000259" key="2">
    <source>
        <dbReference type="Pfam" id="PF06439"/>
    </source>
</evidence>
<feature type="chain" id="PRO_5045897547" evidence="1">
    <location>
        <begin position="22"/>
        <end position="273"/>
    </location>
</feature>
<gene>
    <name evidence="3" type="ORF">OLW01_08365</name>
</gene>
<dbReference type="Gene3D" id="2.60.120.560">
    <property type="entry name" value="Exo-inulinase, domain 1"/>
    <property type="match status" value="1"/>
</dbReference>
<proteinExistence type="predicted"/>
<keyword evidence="1" id="KW-0732">Signal</keyword>
<evidence type="ECO:0000313" key="3">
    <source>
        <dbReference type="EMBL" id="WAJ69199.1"/>
    </source>
</evidence>
<protein>
    <submittedName>
        <fullName evidence="3">DUF1080 domain-containing protein</fullName>
    </submittedName>
</protein>
<keyword evidence="4" id="KW-1185">Reference proteome</keyword>
<organism evidence="3 4">
    <name type="scientific">Catenovulum adriaticum</name>
    <dbReference type="NCBI Taxonomy" id="2984846"/>
    <lineage>
        <taxon>Bacteria</taxon>
        <taxon>Pseudomonadati</taxon>
        <taxon>Pseudomonadota</taxon>
        <taxon>Gammaproteobacteria</taxon>
        <taxon>Alteromonadales</taxon>
        <taxon>Alteromonadaceae</taxon>
        <taxon>Catenovulum</taxon>
    </lineage>
</organism>
<feature type="signal peptide" evidence="1">
    <location>
        <begin position="1"/>
        <end position="21"/>
    </location>
</feature>
<dbReference type="EMBL" id="CP109965">
    <property type="protein sequence ID" value="WAJ69199.1"/>
    <property type="molecule type" value="Genomic_DNA"/>
</dbReference>
<evidence type="ECO:0000313" key="4">
    <source>
        <dbReference type="Proteomes" id="UP001163726"/>
    </source>
</evidence>
<reference evidence="3" key="1">
    <citation type="submission" date="2022-10" db="EMBL/GenBank/DDBJ databases">
        <title>Catenovulum adriacola sp. nov. isolated in the Harbour of Susak.</title>
        <authorList>
            <person name="Schoch T."/>
            <person name="Reich S.J."/>
            <person name="Stoeferle S."/>
            <person name="Flaiz M."/>
            <person name="Kazda M."/>
            <person name="Riedel C.U."/>
            <person name="Duerre P."/>
        </authorList>
    </citation>
    <scope>NUCLEOTIDE SEQUENCE</scope>
    <source>
        <strain evidence="3">TS8</strain>
    </source>
</reference>
<evidence type="ECO:0000256" key="1">
    <source>
        <dbReference type="SAM" id="SignalP"/>
    </source>
</evidence>
<dbReference type="RefSeq" id="WP_268073391.1">
    <property type="nucleotide sequence ID" value="NZ_CP109965.1"/>
</dbReference>
<dbReference type="Pfam" id="PF06439">
    <property type="entry name" value="3keto-disac_hyd"/>
    <property type="match status" value="1"/>
</dbReference>
<sequence>MFKIKWAVINSALLLSLVSCVQLDQVEQVEQEVVKTDQTDNQKGEWISLFNGKDLSGWHIKFTDHPLDENYLDTFGVKDGKLIVSYDNYQNFDDKFGHIFYQKPFSSYILKLEYRFIGEQVNGGPEWAYRNNGIMFHSQSPSSMAIEQSFPRSIEVQLLGGTQGQTRTTGNVCTPETNIVVNGQLRTEHCILSTSKTYPGDQWVQAEIEVHGGEKVIHRINGEVVFEYQKTQYEPKSEYALGLSDLIIDEGYIALQAESHPTEFRNIMIKPLD</sequence>
<dbReference type="PROSITE" id="PS51257">
    <property type="entry name" value="PROKAR_LIPOPROTEIN"/>
    <property type="match status" value="1"/>
</dbReference>
<dbReference type="InterPro" id="IPR010496">
    <property type="entry name" value="AL/BT2_dom"/>
</dbReference>
<feature type="domain" description="3-keto-alpha-glucoside-1,2-lyase/3-keto-2-hydroxy-glucal hydratase" evidence="2">
    <location>
        <begin position="45"/>
        <end position="270"/>
    </location>
</feature>
<name>A0ABY7ALH3_9ALTE</name>
<dbReference type="Proteomes" id="UP001163726">
    <property type="component" value="Chromosome"/>
</dbReference>
<accession>A0ABY7ALH3</accession>